<dbReference type="CDD" id="cd00637">
    <property type="entry name" value="7tm_classA_rhodopsin-like"/>
    <property type="match status" value="1"/>
</dbReference>
<dbReference type="InterPro" id="IPR023041">
    <property type="entry name" value="Glucose_rcpt_Git3-like_N"/>
</dbReference>
<dbReference type="Proteomes" id="UP000245783">
    <property type="component" value="Unassembled WGS sequence"/>
</dbReference>
<dbReference type="STRING" id="1522189.A0A316W4Q4"/>
<proteinExistence type="predicted"/>
<dbReference type="OrthoDB" id="100006at2759"/>
<keyword evidence="9" id="KW-1185">Reference proteome</keyword>
<dbReference type="InterPro" id="IPR017452">
    <property type="entry name" value="GPCR_Rhodpsn_7TM"/>
</dbReference>
<keyword evidence="4 6" id="KW-0472">Membrane</keyword>
<feature type="compositionally biased region" description="Polar residues" evidence="5">
    <location>
        <begin position="461"/>
        <end position="479"/>
    </location>
</feature>
<dbReference type="GO" id="GO:0007189">
    <property type="term" value="P:adenylate cyclase-activating G protein-coupled receptor signaling pathway"/>
    <property type="evidence" value="ECO:0007669"/>
    <property type="project" value="TreeGrafter"/>
</dbReference>
<dbReference type="EMBL" id="KZ819364">
    <property type="protein sequence ID" value="PWN44118.1"/>
    <property type="molecule type" value="Genomic_DNA"/>
</dbReference>
<dbReference type="PANTHER" id="PTHR23112:SF0">
    <property type="entry name" value="TRANSMEMBRANE PROTEIN 116"/>
    <property type="match status" value="1"/>
</dbReference>
<feature type="transmembrane region" description="Helical" evidence="6">
    <location>
        <begin position="212"/>
        <end position="235"/>
    </location>
</feature>
<dbReference type="Gene3D" id="1.20.1070.10">
    <property type="entry name" value="Rhodopsin 7-helix transmembrane proteins"/>
    <property type="match status" value="1"/>
</dbReference>
<organism evidence="8 9">
    <name type="scientific">Ceraceosorus guamensis</name>
    <dbReference type="NCBI Taxonomy" id="1522189"/>
    <lineage>
        <taxon>Eukaryota</taxon>
        <taxon>Fungi</taxon>
        <taxon>Dikarya</taxon>
        <taxon>Basidiomycota</taxon>
        <taxon>Ustilaginomycotina</taxon>
        <taxon>Exobasidiomycetes</taxon>
        <taxon>Ceraceosorales</taxon>
        <taxon>Ceraceosoraceae</taxon>
        <taxon>Ceraceosorus</taxon>
    </lineage>
</organism>
<accession>A0A316W4Q4</accession>
<feature type="transmembrane region" description="Helical" evidence="6">
    <location>
        <begin position="726"/>
        <end position="748"/>
    </location>
</feature>
<reference evidence="8 9" key="1">
    <citation type="journal article" date="2018" name="Mol. Biol. Evol.">
        <title>Broad Genomic Sampling Reveals a Smut Pathogenic Ancestry of the Fungal Clade Ustilaginomycotina.</title>
        <authorList>
            <person name="Kijpornyongpan T."/>
            <person name="Mondo S.J."/>
            <person name="Barry K."/>
            <person name="Sandor L."/>
            <person name="Lee J."/>
            <person name="Lipzen A."/>
            <person name="Pangilinan J."/>
            <person name="LaButti K."/>
            <person name="Hainaut M."/>
            <person name="Henrissat B."/>
            <person name="Grigoriev I.V."/>
            <person name="Spatafora J.W."/>
            <person name="Aime M.C."/>
        </authorList>
    </citation>
    <scope>NUCLEOTIDE SEQUENCE [LARGE SCALE GENOMIC DNA]</scope>
    <source>
        <strain evidence="8 9">MCA 4658</strain>
    </source>
</reference>
<dbReference type="GO" id="GO:0005886">
    <property type="term" value="C:plasma membrane"/>
    <property type="evidence" value="ECO:0007669"/>
    <property type="project" value="TreeGrafter"/>
</dbReference>
<dbReference type="PANTHER" id="PTHR23112">
    <property type="entry name" value="G PROTEIN-COUPLED RECEPTOR 157-RELATED"/>
    <property type="match status" value="1"/>
</dbReference>
<sequence length="826" mass="88960">MSQLGEMATEWAMESIRAVAAQERRAGRRGQWLSQGLGTTSTSARPLAAHEDVLKGGAMRLARRWTSSVVRPENFSAIDGSGFVQPDAEAGLVSRDGTIVDLCICVVSLLGALAIILPYVFSKRSRKLRHSLILGLATSDLISSLVLIASAAFRLAGGDLATADRYCDFTGYALTSSIFTQHLWNLAIAIITYMILVLPLHAFTLAVERHMVWLWPIVWAIGLVVNGFAFGFVGYSNAGGFCNIASGRGGRYFNAIFTFVPRGFVVVVILILYTHLFFFLRRTNLFSSMSHRLSSHDHGQQRSLRSLTARLSRRSGHHPGDAEENAFGTPSQLVGRDHKGSHPPNGILQNGLEQGPRRGSAATTTSSSALGGGSTVSGQHRTPDSYKASGEEDVPAVTLLGKNDIEMVECANFCRAHEDGRGGTEVTTTVERDGHAGESPLTIASPLTKTAETRTPGESGAFSNTSTQPGDVSWASTLSAPAIARPTLPHRPSTAGSTGSKRRPPALALHKRPSTADVTHSSRRLGTSAPGDLESDEDADFADDTWQDTWSPVGKMRPRRDVVDFNMTSAPREHLRHFTFSPVATSRPPTSSGPTPLPSLPHSPSLSAAASGAKTGAAEDNIATGLVEEATDGEKTAAPHYEQALGDDWTWGMAVGGKTPATATGQQSRHTKETSARSSPARWWRRSIARQDVEGGRTTFGSNSSSTVDEHHVESLGSTLNRQASVLMLLYPAAYCLLFSVSIIRIITDLADPAPGHRPKDPNGALRAISRWFVFAQGAFDAIIFQIVERQFRSRMKRRRQKAAGEAVDPSILSRVRNFLVPSTAR</sequence>
<feature type="transmembrane region" description="Helical" evidence="6">
    <location>
        <begin position="255"/>
        <end position="280"/>
    </location>
</feature>
<evidence type="ECO:0000256" key="6">
    <source>
        <dbReference type="SAM" id="Phobius"/>
    </source>
</evidence>
<comment type="subcellular location">
    <subcellularLocation>
        <location evidence="1">Membrane</location>
        <topology evidence="1">Multi-pass membrane protein</topology>
    </subcellularLocation>
</comment>
<feature type="transmembrane region" description="Helical" evidence="6">
    <location>
        <begin position="132"/>
        <end position="153"/>
    </location>
</feature>
<gene>
    <name evidence="8" type="ORF">IE81DRAFT_346050</name>
</gene>
<evidence type="ECO:0000256" key="2">
    <source>
        <dbReference type="ARBA" id="ARBA00022692"/>
    </source>
</evidence>
<evidence type="ECO:0000256" key="1">
    <source>
        <dbReference type="ARBA" id="ARBA00004141"/>
    </source>
</evidence>
<dbReference type="GeneID" id="37037863"/>
<dbReference type="PROSITE" id="PS50262">
    <property type="entry name" value="G_PROTEIN_RECEP_F1_2"/>
    <property type="match status" value="1"/>
</dbReference>
<feature type="region of interest" description="Disordered" evidence="5">
    <location>
        <begin position="658"/>
        <end position="682"/>
    </location>
</feature>
<evidence type="ECO:0000256" key="4">
    <source>
        <dbReference type="ARBA" id="ARBA00023136"/>
    </source>
</evidence>
<feature type="region of interest" description="Disordered" evidence="5">
    <location>
        <begin position="580"/>
        <end position="617"/>
    </location>
</feature>
<evidence type="ECO:0000256" key="5">
    <source>
        <dbReference type="SAM" id="MobiDB-lite"/>
    </source>
</evidence>
<feature type="domain" description="G-protein coupled receptors family 1 profile" evidence="7">
    <location>
        <begin position="111"/>
        <end position="309"/>
    </location>
</feature>
<keyword evidence="2 6" id="KW-0812">Transmembrane</keyword>
<dbReference type="InParanoid" id="A0A316W4Q4"/>
<feature type="compositionally biased region" description="Low complexity" evidence="5">
    <location>
        <begin position="359"/>
        <end position="369"/>
    </location>
</feature>
<dbReference type="GO" id="GO:0004930">
    <property type="term" value="F:G protein-coupled receptor activity"/>
    <property type="evidence" value="ECO:0007669"/>
    <property type="project" value="TreeGrafter"/>
</dbReference>
<feature type="compositionally biased region" description="Basic residues" evidence="5">
    <location>
        <begin position="500"/>
        <end position="513"/>
    </location>
</feature>
<feature type="compositionally biased region" description="Low complexity" evidence="5">
    <location>
        <begin position="584"/>
        <end position="594"/>
    </location>
</feature>
<dbReference type="AlphaFoldDB" id="A0A316W4Q4"/>
<feature type="compositionally biased region" description="Low complexity" evidence="5">
    <location>
        <begin position="602"/>
        <end position="617"/>
    </location>
</feature>
<evidence type="ECO:0000256" key="3">
    <source>
        <dbReference type="ARBA" id="ARBA00022989"/>
    </source>
</evidence>
<feature type="transmembrane region" description="Helical" evidence="6">
    <location>
        <begin position="99"/>
        <end position="120"/>
    </location>
</feature>
<name>A0A316W4Q4_9BASI</name>
<protein>
    <recommendedName>
        <fullName evidence="7">G-protein coupled receptors family 1 profile domain-containing protein</fullName>
    </recommendedName>
</protein>
<keyword evidence="3 6" id="KW-1133">Transmembrane helix</keyword>
<feature type="transmembrane region" description="Helical" evidence="6">
    <location>
        <begin position="768"/>
        <end position="788"/>
    </location>
</feature>
<dbReference type="SUPFAM" id="SSF81321">
    <property type="entry name" value="Family A G protein-coupled receptor-like"/>
    <property type="match status" value="1"/>
</dbReference>
<dbReference type="Pfam" id="PF11710">
    <property type="entry name" value="Git3"/>
    <property type="match status" value="1"/>
</dbReference>
<feature type="region of interest" description="Disordered" evidence="5">
    <location>
        <begin position="311"/>
        <end position="391"/>
    </location>
</feature>
<evidence type="ECO:0000313" key="9">
    <source>
        <dbReference type="Proteomes" id="UP000245783"/>
    </source>
</evidence>
<dbReference type="RefSeq" id="XP_025371278.1">
    <property type="nucleotide sequence ID" value="XM_025515993.1"/>
</dbReference>
<feature type="region of interest" description="Disordered" evidence="5">
    <location>
        <begin position="418"/>
        <end position="539"/>
    </location>
</feature>
<evidence type="ECO:0000313" key="8">
    <source>
        <dbReference type="EMBL" id="PWN44118.1"/>
    </source>
</evidence>
<evidence type="ECO:0000259" key="7">
    <source>
        <dbReference type="PROSITE" id="PS50262"/>
    </source>
</evidence>
<feature type="transmembrane region" description="Helical" evidence="6">
    <location>
        <begin position="182"/>
        <end position="200"/>
    </location>
</feature>